<feature type="region of interest" description="Disordered" evidence="7">
    <location>
        <begin position="1"/>
        <end position="22"/>
    </location>
</feature>
<evidence type="ECO:0000313" key="8">
    <source>
        <dbReference type="EMBL" id="KAG5635222.1"/>
    </source>
</evidence>
<evidence type="ECO:0000256" key="4">
    <source>
        <dbReference type="ARBA" id="ARBA00023224"/>
    </source>
</evidence>
<evidence type="ECO:0000256" key="2">
    <source>
        <dbReference type="ARBA" id="ARBA00022741"/>
    </source>
</evidence>
<dbReference type="InterPro" id="IPR001019">
    <property type="entry name" value="Gprotein_alpha_su"/>
</dbReference>
<evidence type="ECO:0000256" key="6">
    <source>
        <dbReference type="PIRSR" id="PIRSR601019-2"/>
    </source>
</evidence>
<dbReference type="InterPro" id="IPR011025">
    <property type="entry name" value="GproteinA_insert"/>
</dbReference>
<dbReference type="GO" id="GO:0005834">
    <property type="term" value="C:heterotrimeric G-protein complex"/>
    <property type="evidence" value="ECO:0007669"/>
    <property type="project" value="TreeGrafter"/>
</dbReference>
<evidence type="ECO:0000313" key="9">
    <source>
        <dbReference type="Proteomes" id="UP000717328"/>
    </source>
</evidence>
<sequence length="428" mass="48218">MDITASKASPSMPWELPAPPFRNKDDDPLAAGFEEALRVSREIDEQLLEAKKAMDKKKKCVQILLLGQAESGKSSVLKNFQLAFAPKQFGADRLAWKTIIQLNVIGSIKLILEVLQREWEATDLQGKSEPNRDLRRIQLGLSPLLSMEQSITQLISPGTHNYRGVCVRPGSNWKSLLKARAEKPPHDGSDPRKKRRSQNPLTKELDPSSVLVASKEDILILWNDPNVRATLKRQGLTLEETPGFFLNDIARIADVNYQPTDSDIMRARLRTLGVEEHHFVIEKGLDVGSEVYITDVGGSRSQRPKWIPYFEDVQTILFLAPLAFNQALEEDPDINRLEDSLMLWREICRSKILANATLILFFNKKDVLQSTLAAGVKVKKYVPSYGDQPNEMAPQRKLSPLPRPFMFHETSAVVSTKSNVCADQKLTK</sequence>
<gene>
    <name evidence="8" type="ORF">H0H81_012000</name>
</gene>
<keyword evidence="3 5" id="KW-0342">GTP-binding</keyword>
<reference evidence="8" key="1">
    <citation type="submission" date="2021-02" db="EMBL/GenBank/DDBJ databases">
        <authorList>
            <person name="Nieuwenhuis M."/>
            <person name="Van De Peppel L.J.J."/>
        </authorList>
    </citation>
    <scope>NUCLEOTIDE SEQUENCE</scope>
    <source>
        <strain evidence="8">D49</strain>
    </source>
</reference>
<dbReference type="GO" id="GO:0046872">
    <property type="term" value="F:metal ion binding"/>
    <property type="evidence" value="ECO:0007669"/>
    <property type="project" value="UniProtKB-KW"/>
</dbReference>
<keyword evidence="1 6" id="KW-0479">Metal-binding</keyword>
<dbReference type="InterPro" id="IPR027417">
    <property type="entry name" value="P-loop_NTPase"/>
</dbReference>
<dbReference type="SMART" id="SM00275">
    <property type="entry name" value="G_alpha"/>
    <property type="match status" value="1"/>
</dbReference>
<dbReference type="GO" id="GO:0003924">
    <property type="term" value="F:GTPase activity"/>
    <property type="evidence" value="ECO:0007669"/>
    <property type="project" value="InterPro"/>
</dbReference>
<dbReference type="OrthoDB" id="5817230at2759"/>
<dbReference type="GO" id="GO:0031683">
    <property type="term" value="F:G-protein beta/gamma-subunit complex binding"/>
    <property type="evidence" value="ECO:0007669"/>
    <property type="project" value="InterPro"/>
</dbReference>
<dbReference type="GO" id="GO:0005737">
    <property type="term" value="C:cytoplasm"/>
    <property type="evidence" value="ECO:0007669"/>
    <property type="project" value="TreeGrafter"/>
</dbReference>
<evidence type="ECO:0000256" key="3">
    <source>
        <dbReference type="ARBA" id="ARBA00023134"/>
    </source>
</evidence>
<dbReference type="GO" id="GO:0007188">
    <property type="term" value="P:adenylate cyclase-modulating G protein-coupled receptor signaling pathway"/>
    <property type="evidence" value="ECO:0007669"/>
    <property type="project" value="TreeGrafter"/>
</dbReference>
<dbReference type="PANTHER" id="PTHR10218">
    <property type="entry name" value="GTP-BINDING PROTEIN ALPHA SUBUNIT"/>
    <property type="match status" value="1"/>
</dbReference>
<comment type="caution">
    <text evidence="8">The sequence shown here is derived from an EMBL/GenBank/DDBJ whole genome shotgun (WGS) entry which is preliminary data.</text>
</comment>
<dbReference type="GO" id="GO:0005525">
    <property type="term" value="F:GTP binding"/>
    <property type="evidence" value="ECO:0007669"/>
    <property type="project" value="UniProtKB-KW"/>
</dbReference>
<accession>A0A9P7FNB4</accession>
<dbReference type="PROSITE" id="PS51882">
    <property type="entry name" value="G_ALPHA"/>
    <property type="match status" value="1"/>
</dbReference>
<dbReference type="PANTHER" id="PTHR10218:SF360">
    <property type="entry name" value="GUANINE NUCLEOTIDE-BINDING PROTEIN SUBUNIT ALPHA HOMOLOG"/>
    <property type="match status" value="1"/>
</dbReference>
<dbReference type="GO" id="GO:0001664">
    <property type="term" value="F:G protein-coupled receptor binding"/>
    <property type="evidence" value="ECO:0007669"/>
    <property type="project" value="TreeGrafter"/>
</dbReference>
<evidence type="ECO:0000256" key="7">
    <source>
        <dbReference type="SAM" id="MobiDB-lite"/>
    </source>
</evidence>
<keyword evidence="2 5" id="KW-0547">Nucleotide-binding</keyword>
<feature type="binding site" evidence="6">
    <location>
        <position position="271"/>
    </location>
    <ligand>
        <name>Mg(2+)</name>
        <dbReference type="ChEBI" id="CHEBI:18420"/>
    </ligand>
</feature>
<proteinExistence type="predicted"/>
<dbReference type="AlphaFoldDB" id="A0A9P7FNB4"/>
<keyword evidence="4" id="KW-0807">Transducer</keyword>
<dbReference type="SUPFAM" id="SSF52540">
    <property type="entry name" value="P-loop containing nucleoside triphosphate hydrolases"/>
    <property type="match status" value="1"/>
</dbReference>
<feature type="binding site" evidence="5">
    <location>
        <begin position="363"/>
        <end position="366"/>
    </location>
    <ligand>
        <name>GTP</name>
        <dbReference type="ChEBI" id="CHEBI:37565"/>
    </ligand>
</feature>
<dbReference type="Proteomes" id="UP000717328">
    <property type="component" value="Unassembled WGS sequence"/>
</dbReference>
<reference evidence="8" key="2">
    <citation type="submission" date="2021-10" db="EMBL/GenBank/DDBJ databases">
        <title>Phylogenomics reveals ancestral predisposition of the termite-cultivated fungus Termitomyces towards a domesticated lifestyle.</title>
        <authorList>
            <person name="Auxier B."/>
            <person name="Grum-Grzhimaylo A."/>
            <person name="Cardenas M.E."/>
            <person name="Lodge J.D."/>
            <person name="Laessoe T."/>
            <person name="Pedersen O."/>
            <person name="Smith M.E."/>
            <person name="Kuyper T.W."/>
            <person name="Franco-Molano E.A."/>
            <person name="Baroni T.J."/>
            <person name="Aanen D.K."/>
        </authorList>
    </citation>
    <scope>NUCLEOTIDE SEQUENCE</scope>
    <source>
        <strain evidence="8">D49</strain>
    </source>
</reference>
<dbReference type="Pfam" id="PF00503">
    <property type="entry name" value="G-alpha"/>
    <property type="match status" value="1"/>
</dbReference>
<keyword evidence="9" id="KW-1185">Reference proteome</keyword>
<feature type="compositionally biased region" description="Basic and acidic residues" evidence="7">
    <location>
        <begin position="179"/>
        <end position="191"/>
    </location>
</feature>
<dbReference type="SUPFAM" id="SSF47895">
    <property type="entry name" value="Transducin (alpha subunit), insertion domain"/>
    <property type="match status" value="1"/>
</dbReference>
<organism evidence="8 9">
    <name type="scientific">Sphagnurus paluster</name>
    <dbReference type="NCBI Taxonomy" id="117069"/>
    <lineage>
        <taxon>Eukaryota</taxon>
        <taxon>Fungi</taxon>
        <taxon>Dikarya</taxon>
        <taxon>Basidiomycota</taxon>
        <taxon>Agaricomycotina</taxon>
        <taxon>Agaricomycetes</taxon>
        <taxon>Agaricomycetidae</taxon>
        <taxon>Agaricales</taxon>
        <taxon>Tricholomatineae</taxon>
        <taxon>Lyophyllaceae</taxon>
        <taxon>Sphagnurus</taxon>
    </lineage>
</organism>
<name>A0A9P7FNB4_9AGAR</name>
<dbReference type="FunFam" id="3.40.50.300:FF:000692">
    <property type="entry name" value="Guanine nucleotide-binding protein subunit alpha"/>
    <property type="match status" value="1"/>
</dbReference>
<dbReference type="PRINTS" id="PR00318">
    <property type="entry name" value="GPROTEINA"/>
</dbReference>
<evidence type="ECO:0000256" key="5">
    <source>
        <dbReference type="PIRSR" id="PIRSR601019-1"/>
    </source>
</evidence>
<feature type="region of interest" description="Disordered" evidence="7">
    <location>
        <begin position="179"/>
        <end position="206"/>
    </location>
</feature>
<evidence type="ECO:0000256" key="1">
    <source>
        <dbReference type="ARBA" id="ARBA00022723"/>
    </source>
</evidence>
<dbReference type="EMBL" id="JABCKI010006145">
    <property type="protein sequence ID" value="KAG5635222.1"/>
    <property type="molecule type" value="Genomic_DNA"/>
</dbReference>
<protein>
    <submittedName>
        <fullName evidence="8">Uncharacterized protein</fullName>
    </submittedName>
</protein>
<keyword evidence="6" id="KW-0460">Magnesium</keyword>
<dbReference type="Gene3D" id="3.40.50.300">
    <property type="entry name" value="P-loop containing nucleotide triphosphate hydrolases"/>
    <property type="match status" value="2"/>
</dbReference>